<sequence length="116" mass="13454">MLKVGNLTPTIICDHSRFNHAVQNKLDPEGNVVFIFALILAVPSDFQVDRRCHSKSCCFRHQKSITTFFRVLFFQLGSYIAVRPLAIDELVQVSQFPRNYNLFVIRHFVYPRGPKL</sequence>
<dbReference type="EMBL" id="BK032545">
    <property type="protein sequence ID" value="DAF46850.1"/>
    <property type="molecule type" value="Genomic_DNA"/>
</dbReference>
<protein>
    <submittedName>
        <fullName evidence="1">Uncharacterized protein</fullName>
    </submittedName>
</protein>
<reference evidence="1" key="1">
    <citation type="journal article" date="2021" name="Proc. Natl. Acad. Sci. U.S.A.">
        <title>A Catalog of Tens of Thousands of Viruses from Human Metagenomes Reveals Hidden Associations with Chronic Diseases.</title>
        <authorList>
            <person name="Tisza M.J."/>
            <person name="Buck C.B."/>
        </authorList>
    </citation>
    <scope>NUCLEOTIDE SEQUENCE</scope>
    <source>
        <strain evidence="1">CtBrh2</strain>
    </source>
</reference>
<name>A0A8S5S839_9CAUD</name>
<accession>A0A8S5S839</accession>
<proteinExistence type="predicted"/>
<organism evidence="1">
    <name type="scientific">Siphoviridae sp. ctBrh2</name>
    <dbReference type="NCBI Taxonomy" id="2827804"/>
    <lineage>
        <taxon>Viruses</taxon>
        <taxon>Duplodnaviria</taxon>
        <taxon>Heunggongvirae</taxon>
        <taxon>Uroviricota</taxon>
        <taxon>Caudoviricetes</taxon>
    </lineage>
</organism>
<evidence type="ECO:0000313" key="1">
    <source>
        <dbReference type="EMBL" id="DAF46850.1"/>
    </source>
</evidence>